<evidence type="ECO:0000256" key="2">
    <source>
        <dbReference type="ARBA" id="ARBA00005417"/>
    </source>
</evidence>
<protein>
    <submittedName>
        <fullName evidence="7">ATP-binding cassette domain-containing protein</fullName>
    </submittedName>
</protein>
<dbReference type="PANTHER" id="PTHR43166">
    <property type="entry name" value="AMINO ACID IMPORT ATP-BINDING PROTEIN"/>
    <property type="match status" value="1"/>
</dbReference>
<name>A0A9D1FCZ8_9FIRM</name>
<dbReference type="EMBL" id="DVJK01000128">
    <property type="protein sequence ID" value="HIS66827.1"/>
    <property type="molecule type" value="Genomic_DNA"/>
</dbReference>
<gene>
    <name evidence="7" type="ORF">IAC18_04610</name>
</gene>
<keyword evidence="3" id="KW-0813">Transport</keyword>
<reference evidence="7" key="2">
    <citation type="journal article" date="2021" name="PeerJ">
        <title>Extensive microbial diversity within the chicken gut microbiome revealed by metagenomics and culture.</title>
        <authorList>
            <person name="Gilroy R."/>
            <person name="Ravi A."/>
            <person name="Getino M."/>
            <person name="Pursley I."/>
            <person name="Horton D.L."/>
            <person name="Alikhan N.F."/>
            <person name="Baker D."/>
            <person name="Gharbi K."/>
            <person name="Hall N."/>
            <person name="Watson M."/>
            <person name="Adriaenssens E.M."/>
            <person name="Foster-Nyarko E."/>
            <person name="Jarju S."/>
            <person name="Secka A."/>
            <person name="Antonio M."/>
            <person name="Oren A."/>
            <person name="Chaudhuri R.R."/>
            <person name="La Ragione R."/>
            <person name="Hildebrand F."/>
            <person name="Pallen M.J."/>
        </authorList>
    </citation>
    <scope>NUCLEOTIDE SEQUENCE</scope>
    <source>
        <strain evidence="7">ChiHjej10B9-9673</strain>
    </source>
</reference>
<organism evidence="7 8">
    <name type="scientific">Candidatus Scatomorpha merdipullorum</name>
    <dbReference type="NCBI Taxonomy" id="2840927"/>
    <lineage>
        <taxon>Bacteria</taxon>
        <taxon>Bacillati</taxon>
        <taxon>Bacillota</taxon>
        <taxon>Clostridia</taxon>
        <taxon>Eubacteriales</taxon>
        <taxon>Candidatus Scatomorpha</taxon>
    </lineage>
</organism>
<evidence type="ECO:0000259" key="6">
    <source>
        <dbReference type="Pfam" id="PF00005"/>
    </source>
</evidence>
<sequence length="53" mass="5883">MSVLEVKNLEKHFDRTKVLNDISFTLEQGQALSIIGSSGSGKTTLLRCLNFLE</sequence>
<evidence type="ECO:0000313" key="7">
    <source>
        <dbReference type="EMBL" id="HIS66827.1"/>
    </source>
</evidence>
<feature type="non-terminal residue" evidence="7">
    <location>
        <position position="53"/>
    </location>
</feature>
<dbReference type="GO" id="GO:0016887">
    <property type="term" value="F:ATP hydrolysis activity"/>
    <property type="evidence" value="ECO:0007669"/>
    <property type="project" value="InterPro"/>
</dbReference>
<dbReference type="Proteomes" id="UP000824001">
    <property type="component" value="Unassembled WGS sequence"/>
</dbReference>
<dbReference type="InterPro" id="IPR027417">
    <property type="entry name" value="P-loop_NTPase"/>
</dbReference>
<dbReference type="PANTHER" id="PTHR43166:SF9">
    <property type="entry name" value="GLUTAMATE_ASPARTATE IMPORT ATP-BINDING PROTEIN GLTL"/>
    <property type="match status" value="1"/>
</dbReference>
<keyword evidence="5" id="KW-0472">Membrane</keyword>
<accession>A0A9D1FCZ8</accession>
<dbReference type="AlphaFoldDB" id="A0A9D1FCZ8"/>
<evidence type="ECO:0000313" key="8">
    <source>
        <dbReference type="Proteomes" id="UP000824001"/>
    </source>
</evidence>
<evidence type="ECO:0000256" key="1">
    <source>
        <dbReference type="ARBA" id="ARBA00004202"/>
    </source>
</evidence>
<dbReference type="GO" id="GO:0005524">
    <property type="term" value="F:ATP binding"/>
    <property type="evidence" value="ECO:0007669"/>
    <property type="project" value="UniProtKB-KW"/>
</dbReference>
<dbReference type="InterPro" id="IPR050086">
    <property type="entry name" value="MetN_ABC_transporter-like"/>
</dbReference>
<evidence type="ECO:0000256" key="5">
    <source>
        <dbReference type="ARBA" id="ARBA00023136"/>
    </source>
</evidence>
<comment type="subcellular location">
    <subcellularLocation>
        <location evidence="1">Cell membrane</location>
        <topology evidence="1">Peripheral membrane protein</topology>
    </subcellularLocation>
</comment>
<feature type="domain" description="ABC transporter" evidence="6">
    <location>
        <begin position="19"/>
        <end position="50"/>
    </location>
</feature>
<proteinExistence type="inferred from homology"/>
<comment type="caution">
    <text evidence="7">The sequence shown here is derived from an EMBL/GenBank/DDBJ whole genome shotgun (WGS) entry which is preliminary data.</text>
</comment>
<evidence type="ECO:0000256" key="4">
    <source>
        <dbReference type="ARBA" id="ARBA00022475"/>
    </source>
</evidence>
<evidence type="ECO:0000256" key="3">
    <source>
        <dbReference type="ARBA" id="ARBA00022448"/>
    </source>
</evidence>
<dbReference type="InterPro" id="IPR003439">
    <property type="entry name" value="ABC_transporter-like_ATP-bd"/>
</dbReference>
<dbReference type="SUPFAM" id="SSF52540">
    <property type="entry name" value="P-loop containing nucleoside triphosphate hydrolases"/>
    <property type="match status" value="1"/>
</dbReference>
<dbReference type="Pfam" id="PF00005">
    <property type="entry name" value="ABC_tran"/>
    <property type="match status" value="1"/>
</dbReference>
<keyword evidence="4" id="KW-1003">Cell membrane</keyword>
<reference evidence="7" key="1">
    <citation type="submission" date="2020-10" db="EMBL/GenBank/DDBJ databases">
        <authorList>
            <person name="Gilroy R."/>
        </authorList>
    </citation>
    <scope>NUCLEOTIDE SEQUENCE</scope>
    <source>
        <strain evidence="7">ChiHjej10B9-9673</strain>
    </source>
</reference>
<keyword evidence="7" id="KW-0547">Nucleotide-binding</keyword>
<dbReference type="GO" id="GO:0005886">
    <property type="term" value="C:plasma membrane"/>
    <property type="evidence" value="ECO:0007669"/>
    <property type="project" value="UniProtKB-SubCell"/>
</dbReference>
<dbReference type="Gene3D" id="3.40.50.300">
    <property type="entry name" value="P-loop containing nucleotide triphosphate hydrolases"/>
    <property type="match status" value="1"/>
</dbReference>
<keyword evidence="7" id="KW-0067">ATP-binding</keyword>
<comment type="similarity">
    <text evidence="2">Belongs to the ABC transporter superfamily.</text>
</comment>